<dbReference type="Proteomes" id="UP001276659">
    <property type="component" value="Unassembled WGS sequence"/>
</dbReference>
<evidence type="ECO:0008006" key="4">
    <source>
        <dbReference type="Google" id="ProtNLM"/>
    </source>
</evidence>
<reference evidence="2" key="1">
    <citation type="submission" date="2022-11" db="EMBL/GenBank/DDBJ databases">
        <title>Chromosomal genome sequence assembly and mating type (MAT) locus characterization of the leprose asexual lichenized fungus Lepraria neglecta (Nyl.) Erichsen.</title>
        <authorList>
            <person name="Allen J.L."/>
            <person name="Pfeffer B."/>
        </authorList>
    </citation>
    <scope>NUCLEOTIDE SEQUENCE</scope>
    <source>
        <strain evidence="2">Allen 5258</strain>
    </source>
</reference>
<feature type="region of interest" description="Disordered" evidence="1">
    <location>
        <begin position="352"/>
        <end position="389"/>
    </location>
</feature>
<sequence length="397" mass="44231">MLAGPVKFADTGPECVLCGIPAPDQDHLTAHSIQHCLARPRSYTRKANLIKHLEVHGVPDSLKLAEQWRFAFEKRYLSCGFCIAVFYTINDQLNHIDLDHFRISEDIFNWDMTKVIKGLLLQPGVDMAWRDVSSDYTDCSFSWDRSTSQSLQLRLEKAEEPAQDLAVAAFNESIYDWSHHTYDEPGLSMGTPTQLGNRAVESSAPPRQVSSTTGSQINAIIPQYQVQTMSLNETHFPEPYLSYMSQPEVSDRNLNGTAVMGYQYNNTSIHPPLFPIYHIDQARFQSLPLENQAELVSTLSENVEGTIPAHAHPNETEVWHANPQSHIATSSSSEFAGSLREQCDTLANENGSIGATETTQSSQSDTVSSCHTFGGTSSRKKSPSLVSQLKKRFSLHK</sequence>
<protein>
    <recommendedName>
        <fullName evidence="4">C2H2-type domain-containing protein</fullName>
    </recommendedName>
</protein>
<feature type="compositionally biased region" description="Low complexity" evidence="1">
    <location>
        <begin position="356"/>
        <end position="372"/>
    </location>
</feature>
<evidence type="ECO:0000256" key="1">
    <source>
        <dbReference type="SAM" id="MobiDB-lite"/>
    </source>
</evidence>
<dbReference type="AlphaFoldDB" id="A0AAD9YX92"/>
<keyword evidence="3" id="KW-1185">Reference proteome</keyword>
<evidence type="ECO:0000313" key="3">
    <source>
        <dbReference type="Proteomes" id="UP001276659"/>
    </source>
</evidence>
<dbReference type="EMBL" id="JASNWA010000011">
    <property type="protein sequence ID" value="KAK3167674.1"/>
    <property type="molecule type" value="Genomic_DNA"/>
</dbReference>
<accession>A0AAD9YX92</accession>
<proteinExistence type="predicted"/>
<comment type="caution">
    <text evidence="2">The sequence shown here is derived from an EMBL/GenBank/DDBJ whole genome shotgun (WGS) entry which is preliminary data.</text>
</comment>
<name>A0AAD9YX92_9LECA</name>
<gene>
    <name evidence="2" type="ORF">OEA41_010801</name>
</gene>
<organism evidence="2 3">
    <name type="scientific">Lepraria neglecta</name>
    <dbReference type="NCBI Taxonomy" id="209136"/>
    <lineage>
        <taxon>Eukaryota</taxon>
        <taxon>Fungi</taxon>
        <taxon>Dikarya</taxon>
        <taxon>Ascomycota</taxon>
        <taxon>Pezizomycotina</taxon>
        <taxon>Lecanoromycetes</taxon>
        <taxon>OSLEUM clade</taxon>
        <taxon>Lecanoromycetidae</taxon>
        <taxon>Lecanorales</taxon>
        <taxon>Lecanorineae</taxon>
        <taxon>Stereocaulaceae</taxon>
        <taxon>Lepraria</taxon>
    </lineage>
</organism>
<evidence type="ECO:0000313" key="2">
    <source>
        <dbReference type="EMBL" id="KAK3167674.1"/>
    </source>
</evidence>